<dbReference type="GO" id="GO:0008233">
    <property type="term" value="F:peptidase activity"/>
    <property type="evidence" value="ECO:0007669"/>
    <property type="project" value="UniProtKB-KW"/>
</dbReference>
<dbReference type="Proteomes" id="UP000092598">
    <property type="component" value="Chromosome"/>
</dbReference>
<feature type="compositionally biased region" description="Low complexity" evidence="1">
    <location>
        <begin position="113"/>
        <end position="136"/>
    </location>
</feature>
<proteinExistence type="predicted"/>
<dbReference type="PATRIC" id="fig|1915.4.peg.8852"/>
<organism evidence="3 4">
    <name type="scientific">Streptomyces lincolnensis</name>
    <dbReference type="NCBI Taxonomy" id="1915"/>
    <lineage>
        <taxon>Bacteria</taxon>
        <taxon>Bacillati</taxon>
        <taxon>Actinomycetota</taxon>
        <taxon>Actinomycetes</taxon>
        <taxon>Kitasatosporales</taxon>
        <taxon>Streptomycetaceae</taxon>
        <taxon>Streptomyces</taxon>
    </lineage>
</organism>
<sequence length="205" mass="21497">MKRTVRIVAAAGLVTALSATGPIPLAFATGGSSTTVPAEGTVKSAHHKLGSADAELLAEAKADGEKNVTLMIATAPGRTEQVAEQLDGVKGGSVGRTYDRLGYVRATVPVGKADSASRPPRSSPPCRASTCGTRSGSRTRRPARTTPRARPPRRLRAPTPGRTRTPRPRTLQPALRNGRRRFREEEPPGGRVAGVGGVKIEKVTP</sequence>
<keyword evidence="2" id="KW-0732">Signal</keyword>
<feature type="signal peptide" evidence="2">
    <location>
        <begin position="1"/>
        <end position="28"/>
    </location>
</feature>
<evidence type="ECO:0000256" key="2">
    <source>
        <dbReference type="SAM" id="SignalP"/>
    </source>
</evidence>
<gene>
    <name evidence="3" type="ORF">SLINC_8039</name>
</gene>
<evidence type="ECO:0000313" key="4">
    <source>
        <dbReference type="Proteomes" id="UP000092598"/>
    </source>
</evidence>
<keyword evidence="4" id="KW-1185">Reference proteome</keyword>
<evidence type="ECO:0000256" key="1">
    <source>
        <dbReference type="SAM" id="MobiDB-lite"/>
    </source>
</evidence>
<dbReference type="KEGG" id="sls:SLINC_8039"/>
<name>A0A1B1MNX8_STRLN</name>
<dbReference type="GO" id="GO:0006508">
    <property type="term" value="P:proteolysis"/>
    <property type="evidence" value="ECO:0007669"/>
    <property type="project" value="UniProtKB-KW"/>
</dbReference>
<keyword evidence="3" id="KW-0378">Hydrolase</keyword>
<dbReference type="EMBL" id="CP016438">
    <property type="protein sequence ID" value="ANS70263.1"/>
    <property type="molecule type" value="Genomic_DNA"/>
</dbReference>
<evidence type="ECO:0000313" key="3">
    <source>
        <dbReference type="EMBL" id="ANS70263.1"/>
    </source>
</evidence>
<keyword evidence="3" id="KW-0645">Protease</keyword>
<accession>A0A1B1MNX8</accession>
<feature type="chain" id="PRO_5008527329" evidence="2">
    <location>
        <begin position="29"/>
        <end position="205"/>
    </location>
</feature>
<dbReference type="AlphaFoldDB" id="A0A1B1MNX8"/>
<feature type="compositionally biased region" description="Low complexity" evidence="1">
    <location>
        <begin position="157"/>
        <end position="176"/>
    </location>
</feature>
<reference evidence="3 4" key="1">
    <citation type="submission" date="2016-07" db="EMBL/GenBank/DDBJ databases">
        <title>Enhancement of antibiotic productionsby engineered nitrateutilization in actinobacteria.</title>
        <authorList>
            <person name="Meng S.C."/>
        </authorList>
    </citation>
    <scope>NUCLEOTIDE SEQUENCE [LARGE SCALE GENOMIC DNA]</scope>
    <source>
        <strain evidence="3 4">NRRL 2936</strain>
    </source>
</reference>
<protein>
    <submittedName>
        <fullName evidence="3">Serine protease</fullName>
    </submittedName>
</protein>
<feature type="region of interest" description="Disordered" evidence="1">
    <location>
        <begin position="111"/>
        <end position="205"/>
    </location>
</feature>